<accession>A0A0E9PTC8</accession>
<protein>
    <submittedName>
        <fullName evidence="1">Uncharacterized protein</fullName>
    </submittedName>
</protein>
<reference evidence="1" key="1">
    <citation type="submission" date="2014-11" db="EMBL/GenBank/DDBJ databases">
        <authorList>
            <person name="Amaro Gonzalez C."/>
        </authorList>
    </citation>
    <scope>NUCLEOTIDE SEQUENCE</scope>
</reference>
<reference evidence="1" key="2">
    <citation type="journal article" date="2015" name="Fish Shellfish Immunol.">
        <title>Early steps in the European eel (Anguilla anguilla)-Vibrio vulnificus interaction in the gills: Role of the RtxA13 toxin.</title>
        <authorList>
            <person name="Callol A."/>
            <person name="Pajuelo D."/>
            <person name="Ebbesson L."/>
            <person name="Teles M."/>
            <person name="MacKenzie S."/>
            <person name="Amaro C."/>
        </authorList>
    </citation>
    <scope>NUCLEOTIDE SEQUENCE</scope>
</reference>
<sequence length="26" mass="3246">MSDTFSLWPYKMYNKCIFLQGIHFFK</sequence>
<name>A0A0E9PTC8_ANGAN</name>
<evidence type="ECO:0000313" key="1">
    <source>
        <dbReference type="EMBL" id="JAH07881.1"/>
    </source>
</evidence>
<organism evidence="1">
    <name type="scientific">Anguilla anguilla</name>
    <name type="common">European freshwater eel</name>
    <name type="synonym">Muraena anguilla</name>
    <dbReference type="NCBI Taxonomy" id="7936"/>
    <lineage>
        <taxon>Eukaryota</taxon>
        <taxon>Metazoa</taxon>
        <taxon>Chordata</taxon>
        <taxon>Craniata</taxon>
        <taxon>Vertebrata</taxon>
        <taxon>Euteleostomi</taxon>
        <taxon>Actinopterygii</taxon>
        <taxon>Neopterygii</taxon>
        <taxon>Teleostei</taxon>
        <taxon>Anguilliformes</taxon>
        <taxon>Anguillidae</taxon>
        <taxon>Anguilla</taxon>
    </lineage>
</organism>
<dbReference type="AlphaFoldDB" id="A0A0E9PTC8"/>
<dbReference type="EMBL" id="GBXM01100696">
    <property type="protein sequence ID" value="JAH07881.1"/>
    <property type="molecule type" value="Transcribed_RNA"/>
</dbReference>
<proteinExistence type="predicted"/>